<feature type="domain" description="CTF/NF-I" evidence="10">
    <location>
        <begin position="16"/>
        <end position="209"/>
    </location>
</feature>
<evidence type="ECO:0000259" key="10">
    <source>
        <dbReference type="PROSITE" id="PS51080"/>
    </source>
</evidence>
<evidence type="ECO:0000256" key="9">
    <source>
        <dbReference type="SAM" id="MobiDB-lite"/>
    </source>
</evidence>
<dbReference type="AlphaFoldDB" id="A0AAW0Y4D5"/>
<evidence type="ECO:0000256" key="4">
    <source>
        <dbReference type="ARBA" id="ARBA00023125"/>
    </source>
</evidence>
<dbReference type="EMBL" id="JARKIK010000005">
    <property type="protein sequence ID" value="KAK8751473.1"/>
    <property type="molecule type" value="Genomic_DNA"/>
</dbReference>
<keyword evidence="2" id="KW-0235">DNA replication</keyword>
<evidence type="ECO:0000256" key="2">
    <source>
        <dbReference type="ARBA" id="ARBA00022705"/>
    </source>
</evidence>
<keyword evidence="12" id="KW-1185">Reference proteome</keyword>
<feature type="compositionally biased region" description="Basic and acidic residues" evidence="9">
    <location>
        <begin position="344"/>
        <end position="356"/>
    </location>
</feature>
<evidence type="ECO:0000313" key="12">
    <source>
        <dbReference type="Proteomes" id="UP001445076"/>
    </source>
</evidence>
<evidence type="ECO:0000256" key="5">
    <source>
        <dbReference type="ARBA" id="ARBA00023159"/>
    </source>
</evidence>
<dbReference type="SMART" id="SM00523">
    <property type="entry name" value="DWA"/>
    <property type="match status" value="1"/>
</dbReference>
<sequence length="686" mass="75037">MRGRGSPTTVSVEVLSGGFSSMNMDEFHPFIEALLPHVKSFAYTWFNLQAAKRKYFKKHEKRMSLEEERRCKDELQSEKSEVKQKWASRLLGKLRKDITQECREDFVLSITGKKPAMCVLSNPDQKGKMRRIDCLRQADKVWRLDLVMVILFKSIPLESTDGERLEKSPDCLHPALCVNPYHINVSVRELDLYLSNFITMNESLSGIVLDSDKDDERMKSHPVHSVAYNGINGIIYNSTILATGCFSARELWRLSKSESDLEASYSRVEERDDDDDDGRRDRWIERERASIMAMGSGGTGVNTIKMENPTYYTTYTSPVPDHTLMAGAYSTYMERADSPLSLGRTHDPHSPLEPRSKRVRRLSSEEDTLDKAELAYYTQSPASLSSHTSPWHSDIDHVLPPMSLSSTVMAAAPSYYHEAGPPSPTKYHENGHDTFSDFVTLVCQEAQNTQHTQQASPPGISRSPSKIQGGYYTTGSMLPPPPPPPMARPVAIIRSTADLAHSGSVSPGPVSPPHSAAGSSGGNGGSILPDVSPPDRRDDGLSPPPPATSAPPVSQLFTYSSMSPVSAMSGVISPTSMSLFTSPGTTPRTTPRSTPPVPRWNTPFINLDESMDYTTMSTLMPTLPADATSAQLIEDDRYFTTVVHSGDATAGAQGASSAETGPPTALDTSPGGHPGAPHTPTKTQSS</sequence>
<feature type="region of interest" description="Disordered" evidence="9">
    <location>
        <begin position="339"/>
        <end position="366"/>
    </location>
</feature>
<keyword evidence="5" id="KW-0010">Activator</keyword>
<dbReference type="EMBL" id="JARKIK010000005">
    <property type="protein sequence ID" value="KAK8751474.1"/>
    <property type="molecule type" value="Genomic_DNA"/>
</dbReference>
<keyword evidence="7" id="KW-0539">Nucleus</keyword>
<accession>A0AAW0Y4D5</accession>
<name>A0AAW0Y4D5_CHEQU</name>
<dbReference type="PANTHER" id="PTHR11492">
    <property type="entry name" value="NUCLEAR FACTOR I"/>
    <property type="match status" value="1"/>
</dbReference>
<reference evidence="11 12" key="1">
    <citation type="journal article" date="2024" name="BMC Genomics">
        <title>Genome assembly of redclaw crayfish (Cherax quadricarinatus) provides insights into its immune adaptation and hypoxia tolerance.</title>
        <authorList>
            <person name="Liu Z."/>
            <person name="Zheng J."/>
            <person name="Li H."/>
            <person name="Fang K."/>
            <person name="Wang S."/>
            <person name="He J."/>
            <person name="Zhou D."/>
            <person name="Weng S."/>
            <person name="Chi M."/>
            <person name="Gu Z."/>
            <person name="He J."/>
            <person name="Li F."/>
            <person name="Wang M."/>
        </authorList>
    </citation>
    <scope>NUCLEOTIDE SEQUENCE [LARGE SCALE GENOMIC DNA]</scope>
    <source>
        <strain evidence="11">ZL_2023a</strain>
    </source>
</reference>
<dbReference type="GO" id="GO:0045893">
    <property type="term" value="P:positive regulation of DNA-templated transcription"/>
    <property type="evidence" value="ECO:0007669"/>
    <property type="project" value="UniProtKB-ARBA"/>
</dbReference>
<protein>
    <recommendedName>
        <fullName evidence="10">CTF/NF-I domain-containing protein</fullName>
    </recommendedName>
</protein>
<feature type="region of interest" description="Disordered" evidence="9">
    <location>
        <begin position="578"/>
        <end position="602"/>
    </location>
</feature>
<evidence type="ECO:0000256" key="3">
    <source>
        <dbReference type="ARBA" id="ARBA00023015"/>
    </source>
</evidence>
<feature type="compositionally biased region" description="Low complexity" evidence="9">
    <location>
        <begin position="581"/>
        <end position="592"/>
    </location>
</feature>
<dbReference type="InterPro" id="IPR020604">
    <property type="entry name" value="CTF/NFI_DNA-bd-dom"/>
</dbReference>
<evidence type="ECO:0000256" key="7">
    <source>
        <dbReference type="ARBA" id="ARBA00023242"/>
    </source>
</evidence>
<dbReference type="InterPro" id="IPR000647">
    <property type="entry name" value="CTF/NFI"/>
</dbReference>
<proteinExistence type="predicted"/>
<evidence type="ECO:0000256" key="6">
    <source>
        <dbReference type="ARBA" id="ARBA00023163"/>
    </source>
</evidence>
<dbReference type="GO" id="GO:0000978">
    <property type="term" value="F:RNA polymerase II cis-regulatory region sequence-specific DNA binding"/>
    <property type="evidence" value="ECO:0007669"/>
    <property type="project" value="TreeGrafter"/>
</dbReference>
<comment type="subcellular location">
    <subcellularLocation>
        <location evidence="1">Nucleus</location>
    </subcellularLocation>
</comment>
<keyword evidence="6" id="KW-0804">Transcription</keyword>
<dbReference type="InterPro" id="IPR003619">
    <property type="entry name" value="MAD_homology1_Dwarfin-type"/>
</dbReference>
<feature type="region of interest" description="Disordered" evidence="9">
    <location>
        <begin position="448"/>
        <end position="554"/>
    </location>
</feature>
<comment type="caution">
    <text evidence="11">The sequence shown here is derived from an EMBL/GenBank/DDBJ whole genome shotgun (WGS) entry which is preliminary data.</text>
</comment>
<dbReference type="Pfam" id="PF03165">
    <property type="entry name" value="MH1"/>
    <property type="match status" value="1"/>
</dbReference>
<keyword evidence="4" id="KW-0238">DNA-binding</keyword>
<evidence type="ECO:0000256" key="1">
    <source>
        <dbReference type="ARBA" id="ARBA00004123"/>
    </source>
</evidence>
<evidence type="ECO:0000256" key="8">
    <source>
        <dbReference type="SAM" id="Coils"/>
    </source>
</evidence>
<evidence type="ECO:0000313" key="11">
    <source>
        <dbReference type="EMBL" id="KAK8751472.1"/>
    </source>
</evidence>
<feature type="coiled-coil region" evidence="8">
    <location>
        <begin position="48"/>
        <end position="85"/>
    </location>
</feature>
<keyword evidence="3" id="KW-0805">Transcription regulation</keyword>
<reference evidence="11" key="2">
    <citation type="submission" date="2024-01" db="EMBL/GenBank/DDBJ databases">
        <authorList>
            <person name="He J."/>
            <person name="Wang M."/>
            <person name="Zheng J."/>
            <person name="Liu Z."/>
        </authorList>
    </citation>
    <scope>NUCLEOTIDE SEQUENCE</scope>
    <source>
        <strain evidence="11">ZL_2023a</strain>
        <tissue evidence="11">Muscle</tissue>
    </source>
</reference>
<dbReference type="GO" id="GO:0005634">
    <property type="term" value="C:nucleus"/>
    <property type="evidence" value="ECO:0007669"/>
    <property type="project" value="UniProtKB-SubCell"/>
</dbReference>
<dbReference type="Proteomes" id="UP001445076">
    <property type="component" value="Unassembled WGS sequence"/>
</dbReference>
<feature type="compositionally biased region" description="Pro residues" evidence="9">
    <location>
        <begin position="478"/>
        <end position="487"/>
    </location>
</feature>
<gene>
    <name evidence="11" type="ORF">OTU49_008674</name>
</gene>
<feature type="region of interest" description="Disordered" evidence="9">
    <location>
        <begin position="648"/>
        <end position="686"/>
    </location>
</feature>
<feature type="compositionally biased region" description="Polar residues" evidence="9">
    <location>
        <begin position="448"/>
        <end position="476"/>
    </location>
</feature>
<dbReference type="GO" id="GO:0000981">
    <property type="term" value="F:DNA-binding transcription factor activity, RNA polymerase II-specific"/>
    <property type="evidence" value="ECO:0007669"/>
    <property type="project" value="TreeGrafter"/>
</dbReference>
<feature type="compositionally biased region" description="Low complexity" evidence="9">
    <location>
        <begin position="501"/>
        <end position="518"/>
    </location>
</feature>
<dbReference type="GO" id="GO:0006260">
    <property type="term" value="P:DNA replication"/>
    <property type="evidence" value="ECO:0007669"/>
    <property type="project" value="UniProtKB-KW"/>
</dbReference>
<keyword evidence="8" id="KW-0175">Coiled coil</keyword>
<dbReference type="InterPro" id="IPR019548">
    <property type="entry name" value="CTF/NFI_DNA-bd_N"/>
</dbReference>
<dbReference type="PANTHER" id="PTHR11492:SF8">
    <property type="entry name" value="NUCLEAR FACTOR I, ISOFORM B"/>
    <property type="match status" value="1"/>
</dbReference>
<dbReference type="Pfam" id="PF10524">
    <property type="entry name" value="NfI_DNAbd_pre-N"/>
    <property type="match status" value="1"/>
</dbReference>
<organism evidence="11 12">
    <name type="scientific">Cherax quadricarinatus</name>
    <name type="common">Australian red claw crayfish</name>
    <dbReference type="NCBI Taxonomy" id="27406"/>
    <lineage>
        <taxon>Eukaryota</taxon>
        <taxon>Metazoa</taxon>
        <taxon>Ecdysozoa</taxon>
        <taxon>Arthropoda</taxon>
        <taxon>Crustacea</taxon>
        <taxon>Multicrustacea</taxon>
        <taxon>Malacostraca</taxon>
        <taxon>Eumalacostraca</taxon>
        <taxon>Eucarida</taxon>
        <taxon>Decapoda</taxon>
        <taxon>Pleocyemata</taxon>
        <taxon>Astacidea</taxon>
        <taxon>Parastacoidea</taxon>
        <taxon>Parastacidae</taxon>
        <taxon>Cherax</taxon>
    </lineage>
</organism>
<dbReference type="EMBL" id="JARKIK010000005">
    <property type="protein sequence ID" value="KAK8751472.1"/>
    <property type="molecule type" value="Genomic_DNA"/>
</dbReference>
<feature type="compositionally biased region" description="Low complexity" evidence="9">
    <location>
        <begin position="668"/>
        <end position="686"/>
    </location>
</feature>
<dbReference type="PROSITE" id="PS51080">
    <property type="entry name" value="CTF_NFI_2"/>
    <property type="match status" value="1"/>
</dbReference>